<dbReference type="Gene3D" id="1.10.510.10">
    <property type="entry name" value="Transferase(Phosphotransferase) domain 1"/>
    <property type="match status" value="1"/>
</dbReference>
<dbReference type="Pfam" id="PF00069">
    <property type="entry name" value="Pkinase"/>
    <property type="match status" value="1"/>
</dbReference>
<keyword evidence="3" id="KW-1185">Reference proteome</keyword>
<organism evidence="2 3">
    <name type="scientific">Diaporthe eres</name>
    <name type="common">Phomopsis oblonga</name>
    <dbReference type="NCBI Taxonomy" id="83184"/>
    <lineage>
        <taxon>Eukaryota</taxon>
        <taxon>Fungi</taxon>
        <taxon>Dikarya</taxon>
        <taxon>Ascomycota</taxon>
        <taxon>Pezizomycotina</taxon>
        <taxon>Sordariomycetes</taxon>
        <taxon>Sordariomycetidae</taxon>
        <taxon>Diaporthales</taxon>
        <taxon>Diaporthaceae</taxon>
        <taxon>Diaporthe</taxon>
        <taxon>Diaporthe eres species complex</taxon>
    </lineage>
</organism>
<accession>A0ABR1P3X3</accession>
<dbReference type="SUPFAM" id="SSF56112">
    <property type="entry name" value="Protein kinase-like (PK-like)"/>
    <property type="match status" value="1"/>
</dbReference>
<dbReference type="Proteomes" id="UP001430848">
    <property type="component" value="Unassembled WGS sequence"/>
</dbReference>
<comment type="caution">
    <text evidence="2">The sequence shown here is derived from an EMBL/GenBank/DDBJ whole genome shotgun (WGS) entry which is preliminary data.</text>
</comment>
<dbReference type="PROSITE" id="PS50011">
    <property type="entry name" value="PROTEIN_KINASE_DOM"/>
    <property type="match status" value="1"/>
</dbReference>
<evidence type="ECO:0000313" key="2">
    <source>
        <dbReference type="EMBL" id="KAK7725606.1"/>
    </source>
</evidence>
<dbReference type="InterPro" id="IPR000719">
    <property type="entry name" value="Prot_kinase_dom"/>
</dbReference>
<evidence type="ECO:0000259" key="1">
    <source>
        <dbReference type="PROSITE" id="PS50011"/>
    </source>
</evidence>
<protein>
    <recommendedName>
        <fullName evidence="1">Protein kinase domain-containing protein</fullName>
    </recommendedName>
</protein>
<feature type="domain" description="Protein kinase" evidence="1">
    <location>
        <begin position="29"/>
        <end position="344"/>
    </location>
</feature>
<dbReference type="PANTHER" id="PTHR44329">
    <property type="entry name" value="SERINE/THREONINE-PROTEIN KINASE TNNI3K-RELATED"/>
    <property type="match status" value="1"/>
</dbReference>
<name>A0ABR1P3X3_DIAER</name>
<reference evidence="2 3" key="1">
    <citation type="submission" date="2024-02" db="EMBL/GenBank/DDBJ databases">
        <title>De novo assembly and annotation of 12 fungi associated with fruit tree decline syndrome in Ontario, Canada.</title>
        <authorList>
            <person name="Sulman M."/>
            <person name="Ellouze W."/>
            <person name="Ilyukhin E."/>
        </authorList>
    </citation>
    <scope>NUCLEOTIDE SEQUENCE [LARGE SCALE GENOMIC DNA]</scope>
    <source>
        <strain evidence="2 3">M169</strain>
    </source>
</reference>
<dbReference type="SMART" id="SM00220">
    <property type="entry name" value="S_TKc"/>
    <property type="match status" value="1"/>
</dbReference>
<dbReference type="EMBL" id="JAKNSF020000048">
    <property type="protein sequence ID" value="KAK7725606.1"/>
    <property type="molecule type" value="Genomic_DNA"/>
</dbReference>
<gene>
    <name evidence="2" type="ORF">SLS63_008062</name>
</gene>
<dbReference type="InterPro" id="IPR011009">
    <property type="entry name" value="Kinase-like_dom_sf"/>
</dbReference>
<evidence type="ECO:0000313" key="3">
    <source>
        <dbReference type="Proteomes" id="UP001430848"/>
    </source>
</evidence>
<dbReference type="InterPro" id="IPR051681">
    <property type="entry name" value="Ser/Thr_Kinases-Pseudokinases"/>
</dbReference>
<proteinExistence type="predicted"/>
<sequence>MLIPIGEFFDCLNREGITAQLDEFGTVEISRLSAVGASRLPGLNEAKCVYIDSPSETSDQASQSTLYVFKGADFSAWLERRHQKRPWNVYKRALYSEHSLKEELTVLCTMPPHPNIIPRPPILVLTPTSPERICGFLQPFRDKQTISEQIRLANKKGLRIPPLTKAKWCLGIAEGILHTHRVAKTFHMDMKPANVLIEDDDTVKIIDWQQQGMCRATHPPEATLGFNPKIRKIVDKMRLDQHGQPIVIFTPQSGTWPEKGLRDAYVRWKVENSRGLEAAELFMTARTFWHVLEQREETVDPTTWSKESMDIPGTWRETVEACLIEDPAKRPALETVAEFWKKQVEAAEETGSAGRRCLPPSPPR</sequence>